<dbReference type="InterPro" id="IPR014774">
    <property type="entry name" value="KaiC-like_dom"/>
</dbReference>
<dbReference type="GO" id="GO:0005524">
    <property type="term" value="F:ATP binding"/>
    <property type="evidence" value="ECO:0007669"/>
    <property type="project" value="InterPro"/>
</dbReference>
<dbReference type="Gene3D" id="3.40.50.300">
    <property type="entry name" value="P-loop containing nucleotide triphosphate hydrolases"/>
    <property type="match status" value="2"/>
</dbReference>
<evidence type="ECO:0000259" key="7">
    <source>
        <dbReference type="PROSITE" id="PS51146"/>
    </source>
</evidence>
<dbReference type="CDD" id="cd19488">
    <property type="entry name" value="KaiC-like_N"/>
    <property type="match status" value="1"/>
</dbReference>
<dbReference type="AlphaFoldDB" id="A0A2B8BDN3"/>
<dbReference type="InterPro" id="IPR051347">
    <property type="entry name" value="Circadian_clock_KaiC-rel"/>
</dbReference>
<dbReference type="EC" id="2.7.11.1" evidence="1"/>
<dbReference type="EMBL" id="PDKW01000042">
    <property type="protein sequence ID" value="PGH55658.1"/>
    <property type="molecule type" value="Genomic_DNA"/>
</dbReference>
<dbReference type="InterPro" id="IPR003593">
    <property type="entry name" value="AAA+_ATPase"/>
</dbReference>
<protein>
    <recommendedName>
        <fullName evidence="1">non-specific serine/threonine protein kinase</fullName>
        <ecNumber evidence="1">2.7.11.1</ecNumber>
    </recommendedName>
</protein>
<comment type="caution">
    <text evidence="8">The sequence shown here is derived from an EMBL/GenBank/DDBJ whole genome shotgun (WGS) entry which is preliminary data.</text>
</comment>
<keyword evidence="4" id="KW-0677">Repeat</keyword>
<keyword evidence="9" id="KW-1185">Reference proteome</keyword>
<dbReference type="SMART" id="SM00382">
    <property type="entry name" value="AAA"/>
    <property type="match status" value="2"/>
</dbReference>
<dbReference type="InterPro" id="IPR030665">
    <property type="entry name" value="KaiC"/>
</dbReference>
<dbReference type="Pfam" id="PF06745">
    <property type="entry name" value="ATPase"/>
    <property type="match status" value="2"/>
</dbReference>
<evidence type="ECO:0000256" key="4">
    <source>
        <dbReference type="ARBA" id="ARBA00022737"/>
    </source>
</evidence>
<evidence type="ECO:0000256" key="1">
    <source>
        <dbReference type="ARBA" id="ARBA00012513"/>
    </source>
</evidence>
<dbReference type="Proteomes" id="UP000225379">
    <property type="component" value="Unassembled WGS sequence"/>
</dbReference>
<gene>
    <name evidence="8" type="ORF">CRT60_20495</name>
</gene>
<sequence length="504" mass="55820">MDLKEPLVPTPIPIEKLQTGIPEFDLVLRGGLPRGRIHLLEGAPGTGKTTIALQLLIQTRDDGKKGLYITLSESAKELESTAASHGWSLDGFAVFDIVPIEAQLDRQQSVLYPSEVELGETVRLIIERIERENPEVLVIDTVSELRLLAQDQLGYRRQVLALKQFLQGRHCTTLILDDLTHQDGASDLHSLAHSVIVLEQTERTFGSSRRRLRIAKMRGADYQSGWHDFAITKTNVLVFPGLIAEEHNSDFDRITMESGLSALDELMGGGLMLGTTTMLVGPSGVGKSSIALQYVTAAVERGEHAAYFSFDENFKTLELRSIALGIDIREAVQQDRVGWQRANPSRLSPGQFAWQVRREVEERKARIVVIDSLNSYLSTMPEEKALTLQMHELLTYLNNKGVVTILILAQQGIIGDVHNPVDLSFMSDTVVLMRFFEAEGEVRKAISVVKKRTGVHELSIREFRLFPAGIQVGPQLMDFRGVLTGVPEYDGSTETLLSGSAEAG</sequence>
<evidence type="ECO:0000256" key="2">
    <source>
        <dbReference type="ARBA" id="ARBA00022553"/>
    </source>
</evidence>
<dbReference type="PIRSF" id="PIRSF039117">
    <property type="entry name" value="KaiC"/>
    <property type="match status" value="1"/>
</dbReference>
<dbReference type="PRINTS" id="PR01874">
    <property type="entry name" value="DNAREPAIRADA"/>
</dbReference>
<dbReference type="GO" id="GO:0016787">
    <property type="term" value="F:hydrolase activity"/>
    <property type="evidence" value="ECO:0007669"/>
    <property type="project" value="UniProtKB-KW"/>
</dbReference>
<dbReference type="PANTHER" id="PTHR42926:SF1">
    <property type="entry name" value="CIRCADIAN CLOCK OSCILLATOR PROTEIN KAIC 1"/>
    <property type="match status" value="1"/>
</dbReference>
<dbReference type="InterPro" id="IPR010624">
    <property type="entry name" value="KaiC_dom"/>
</dbReference>
<name>A0A2B8BDN3_9PROT</name>
<keyword evidence="5" id="KW-0418">Kinase</keyword>
<dbReference type="InterPro" id="IPR027417">
    <property type="entry name" value="P-loop_NTPase"/>
</dbReference>
<evidence type="ECO:0000256" key="6">
    <source>
        <dbReference type="ARBA" id="ARBA00022801"/>
    </source>
</evidence>
<feature type="domain" description="KaiC" evidence="7">
    <location>
        <begin position="254"/>
        <end position="486"/>
    </location>
</feature>
<dbReference type="PROSITE" id="PS51146">
    <property type="entry name" value="KAIC"/>
    <property type="match status" value="2"/>
</dbReference>
<keyword evidence="3" id="KW-0808">Transferase</keyword>
<evidence type="ECO:0000313" key="9">
    <source>
        <dbReference type="Proteomes" id="UP000225379"/>
    </source>
</evidence>
<dbReference type="OrthoDB" id="9787927at2"/>
<keyword evidence="2" id="KW-0597">Phosphoprotein</keyword>
<dbReference type="SUPFAM" id="SSF52540">
    <property type="entry name" value="P-loop containing nucleoside triphosphate hydrolases"/>
    <property type="match status" value="2"/>
</dbReference>
<keyword evidence="6" id="KW-0378">Hydrolase</keyword>
<reference evidence="9" key="1">
    <citation type="submission" date="2017-10" db="EMBL/GenBank/DDBJ databases">
        <authorList>
            <person name="Kravchenko I.K."/>
            <person name="Grouzdev D.S."/>
        </authorList>
    </citation>
    <scope>NUCLEOTIDE SEQUENCE [LARGE SCALE GENOMIC DNA]</scope>
    <source>
        <strain evidence="9">B2</strain>
    </source>
</reference>
<dbReference type="CDD" id="cd19487">
    <property type="entry name" value="KaiC-like_C"/>
    <property type="match status" value="1"/>
</dbReference>
<proteinExistence type="predicted"/>
<accession>A0A2B8BDN3</accession>
<dbReference type="PANTHER" id="PTHR42926">
    <property type="match status" value="1"/>
</dbReference>
<organism evidence="8 9">
    <name type="scientific">Azospirillum palustre</name>
    <dbReference type="NCBI Taxonomy" id="2044885"/>
    <lineage>
        <taxon>Bacteria</taxon>
        <taxon>Pseudomonadati</taxon>
        <taxon>Pseudomonadota</taxon>
        <taxon>Alphaproteobacteria</taxon>
        <taxon>Rhodospirillales</taxon>
        <taxon>Azospirillaceae</taxon>
        <taxon>Azospirillum</taxon>
    </lineage>
</organism>
<evidence type="ECO:0000256" key="3">
    <source>
        <dbReference type="ARBA" id="ARBA00022679"/>
    </source>
</evidence>
<evidence type="ECO:0000313" key="8">
    <source>
        <dbReference type="EMBL" id="PGH55658.1"/>
    </source>
</evidence>
<dbReference type="GO" id="GO:0004674">
    <property type="term" value="F:protein serine/threonine kinase activity"/>
    <property type="evidence" value="ECO:0007669"/>
    <property type="project" value="UniProtKB-EC"/>
</dbReference>
<evidence type="ECO:0000256" key="5">
    <source>
        <dbReference type="ARBA" id="ARBA00022777"/>
    </source>
</evidence>
<feature type="domain" description="KaiC" evidence="7">
    <location>
        <begin position="15"/>
        <end position="252"/>
    </location>
</feature>